<dbReference type="OrthoDB" id="6779158at2759"/>
<dbReference type="AlphaFoldDB" id="A0A8K0CE12"/>
<dbReference type="EMBL" id="VTPC01090289">
    <property type="protein sequence ID" value="KAF2883821.1"/>
    <property type="molecule type" value="Genomic_DNA"/>
</dbReference>
<organism evidence="2 3">
    <name type="scientific">Ignelater luminosus</name>
    <name type="common">Cucubano</name>
    <name type="synonym">Pyrophorus luminosus</name>
    <dbReference type="NCBI Taxonomy" id="2038154"/>
    <lineage>
        <taxon>Eukaryota</taxon>
        <taxon>Metazoa</taxon>
        <taxon>Ecdysozoa</taxon>
        <taxon>Arthropoda</taxon>
        <taxon>Hexapoda</taxon>
        <taxon>Insecta</taxon>
        <taxon>Pterygota</taxon>
        <taxon>Neoptera</taxon>
        <taxon>Endopterygota</taxon>
        <taxon>Coleoptera</taxon>
        <taxon>Polyphaga</taxon>
        <taxon>Elateriformia</taxon>
        <taxon>Elateroidea</taxon>
        <taxon>Elateridae</taxon>
        <taxon>Agrypninae</taxon>
        <taxon>Pyrophorini</taxon>
        <taxon>Ignelater</taxon>
    </lineage>
</organism>
<accession>A0A8K0CE12</accession>
<evidence type="ECO:0000256" key="1">
    <source>
        <dbReference type="SAM" id="SignalP"/>
    </source>
</evidence>
<evidence type="ECO:0000313" key="2">
    <source>
        <dbReference type="EMBL" id="KAF2883821.1"/>
    </source>
</evidence>
<reference evidence="2" key="1">
    <citation type="submission" date="2019-08" db="EMBL/GenBank/DDBJ databases">
        <title>The genome of the North American firefly Photinus pyralis.</title>
        <authorList>
            <consortium name="Photinus pyralis genome working group"/>
            <person name="Fallon T.R."/>
            <person name="Sander Lower S.E."/>
            <person name="Weng J.-K."/>
        </authorList>
    </citation>
    <scope>NUCLEOTIDE SEQUENCE</scope>
    <source>
        <strain evidence="2">TRF0915ILg1</strain>
        <tissue evidence="2">Whole body</tissue>
    </source>
</reference>
<proteinExistence type="predicted"/>
<evidence type="ECO:0000313" key="3">
    <source>
        <dbReference type="Proteomes" id="UP000801492"/>
    </source>
</evidence>
<keyword evidence="3" id="KW-1185">Reference proteome</keyword>
<gene>
    <name evidence="2" type="ORF">ILUMI_22352</name>
</gene>
<keyword evidence="1" id="KW-0732">Signal</keyword>
<name>A0A8K0CE12_IGNLU</name>
<sequence length="220" mass="24463">MWSPSTLAALLIVLVPLDAFPSSEFARQYLFGQNYDCGLNGDCEISSRQSRGGGMFDSLTAGGTFGLAKRLEPLRLANREDSFAKRRGALDSLVAGGMFGKAAKRSDYEYDLSDNGKNLEKFQRNVRPLNTMELGGSFGRAVKRYSLDTLGNNAFGVEKRKAANGNTDEELKAFLNKSFENENNHRQHADTSYRTPGYYSKIIPSYTSSYSEPKYDQLTQ</sequence>
<feature type="signal peptide" evidence="1">
    <location>
        <begin position="1"/>
        <end position="19"/>
    </location>
</feature>
<protein>
    <submittedName>
        <fullName evidence="2">Uncharacterized protein</fullName>
    </submittedName>
</protein>
<feature type="chain" id="PRO_5035465476" evidence="1">
    <location>
        <begin position="20"/>
        <end position="220"/>
    </location>
</feature>
<comment type="caution">
    <text evidence="2">The sequence shown here is derived from an EMBL/GenBank/DDBJ whole genome shotgun (WGS) entry which is preliminary data.</text>
</comment>
<dbReference type="Proteomes" id="UP000801492">
    <property type="component" value="Unassembled WGS sequence"/>
</dbReference>